<accession>A0ABV6VHL6</accession>
<name>A0ABV6VHL6_9ACTN</name>
<sequence length="90" mass="9792">MVPYDETTDVRELVFAAPAPGEPRGHEDTVLVRRTRASGPGGHPVYCDETGIVRAEISDGDEVRMLASGAHQDLRRPVSVRRLPRDADAA</sequence>
<dbReference type="Proteomes" id="UP001592582">
    <property type="component" value="Unassembled WGS sequence"/>
</dbReference>
<evidence type="ECO:0000313" key="2">
    <source>
        <dbReference type="Proteomes" id="UP001592582"/>
    </source>
</evidence>
<gene>
    <name evidence="1" type="ORF">ACEZDG_28550</name>
</gene>
<comment type="caution">
    <text evidence="1">The sequence shown here is derived from an EMBL/GenBank/DDBJ whole genome shotgun (WGS) entry which is preliminary data.</text>
</comment>
<proteinExistence type="predicted"/>
<dbReference type="Pfam" id="PF19813">
    <property type="entry name" value="DUF6296"/>
    <property type="match status" value="1"/>
</dbReference>
<reference evidence="1 2" key="1">
    <citation type="submission" date="2024-09" db="EMBL/GenBank/DDBJ databases">
        <authorList>
            <person name="Lee S.D."/>
        </authorList>
    </citation>
    <scope>NUCLEOTIDE SEQUENCE [LARGE SCALE GENOMIC DNA]</scope>
    <source>
        <strain evidence="1 2">N1-1</strain>
    </source>
</reference>
<evidence type="ECO:0000313" key="1">
    <source>
        <dbReference type="EMBL" id="MFC1413225.1"/>
    </source>
</evidence>
<dbReference type="InterPro" id="IPR046263">
    <property type="entry name" value="DUF6296"/>
</dbReference>
<keyword evidence="2" id="KW-1185">Reference proteome</keyword>
<dbReference type="EMBL" id="JBHEZX010000015">
    <property type="protein sequence ID" value="MFC1413225.1"/>
    <property type="molecule type" value="Genomic_DNA"/>
</dbReference>
<protein>
    <submittedName>
        <fullName evidence="1">DUF6296 family protein</fullName>
    </submittedName>
</protein>
<organism evidence="1 2">
    <name type="scientific">Streptacidiphilus alkalitolerans</name>
    <dbReference type="NCBI Taxonomy" id="3342712"/>
    <lineage>
        <taxon>Bacteria</taxon>
        <taxon>Bacillati</taxon>
        <taxon>Actinomycetota</taxon>
        <taxon>Actinomycetes</taxon>
        <taxon>Kitasatosporales</taxon>
        <taxon>Streptomycetaceae</taxon>
        <taxon>Streptacidiphilus</taxon>
    </lineage>
</organism>